<sequence length="37" mass="4563">MFYYDPVCKMEVHEDEKTFLKVSTILISIFENHRRKD</sequence>
<reference evidence="1" key="1">
    <citation type="journal article" date="2015" name="Nature">
        <title>Complex archaea that bridge the gap between prokaryotes and eukaryotes.</title>
        <authorList>
            <person name="Spang A."/>
            <person name="Saw J.H."/>
            <person name="Jorgensen S.L."/>
            <person name="Zaremba-Niedzwiedzka K."/>
            <person name="Martijn J."/>
            <person name="Lind A.E."/>
            <person name="van Eijk R."/>
            <person name="Schleper C."/>
            <person name="Guy L."/>
            <person name="Ettema T.J."/>
        </authorList>
    </citation>
    <scope>NUCLEOTIDE SEQUENCE</scope>
</reference>
<comment type="caution">
    <text evidence="1">The sequence shown here is derived from an EMBL/GenBank/DDBJ whole genome shotgun (WGS) entry which is preliminary data.</text>
</comment>
<dbReference type="EMBL" id="LAZR01008889">
    <property type="protein sequence ID" value="KKM75953.1"/>
    <property type="molecule type" value="Genomic_DNA"/>
</dbReference>
<name>A0A0F9K1U5_9ZZZZ</name>
<gene>
    <name evidence="1" type="ORF">LCGC14_1385050</name>
</gene>
<evidence type="ECO:0000313" key="1">
    <source>
        <dbReference type="EMBL" id="KKM75953.1"/>
    </source>
</evidence>
<accession>A0A0F9K1U5</accession>
<organism evidence="1">
    <name type="scientific">marine sediment metagenome</name>
    <dbReference type="NCBI Taxonomy" id="412755"/>
    <lineage>
        <taxon>unclassified sequences</taxon>
        <taxon>metagenomes</taxon>
        <taxon>ecological metagenomes</taxon>
    </lineage>
</organism>
<protein>
    <submittedName>
        <fullName evidence="1">Uncharacterized protein</fullName>
    </submittedName>
</protein>
<dbReference type="AlphaFoldDB" id="A0A0F9K1U5"/>
<proteinExistence type="predicted"/>